<evidence type="ECO:0000313" key="1">
    <source>
        <dbReference type="EMBL" id="TFU86975.1"/>
    </source>
</evidence>
<proteinExistence type="predicted"/>
<dbReference type="InterPro" id="IPR046552">
    <property type="entry name" value="DUF6706"/>
</dbReference>
<comment type="caution">
    <text evidence="1">The sequence shown here is derived from an EMBL/GenBank/DDBJ whole genome shotgun (WGS) entry which is preliminary data.</text>
</comment>
<sequence length="106" mass="12159">MTIQEYIEQKFQTFGIELSGADILDISLESGFGVDENITKDNRTPVIIAIVKFIPDLLLCPTSFTENKLSMDWGDVEKKIKSWYSMRCSEYGLDDKLGDKPKVIFW</sequence>
<protein>
    <submittedName>
        <fullName evidence="1">Uncharacterized protein</fullName>
    </submittedName>
</protein>
<dbReference type="OrthoDB" id="1267162at2"/>
<organism evidence="1 2">
    <name type="scientific">Dysgonomonas mossii</name>
    <dbReference type="NCBI Taxonomy" id="163665"/>
    <lineage>
        <taxon>Bacteria</taxon>
        <taxon>Pseudomonadati</taxon>
        <taxon>Bacteroidota</taxon>
        <taxon>Bacteroidia</taxon>
        <taxon>Bacteroidales</taxon>
        <taxon>Dysgonomonadaceae</taxon>
        <taxon>Dysgonomonas</taxon>
    </lineage>
</organism>
<reference evidence="1 2" key="1">
    <citation type="submission" date="2019-03" db="EMBL/GenBank/DDBJ databases">
        <title>Diversity of the mouse oral microbiome.</title>
        <authorList>
            <person name="Joseph S."/>
            <person name="Aduse-Opoku J."/>
            <person name="Curtis M."/>
            <person name="Wade W."/>
            <person name="Hashim A."/>
        </authorList>
    </citation>
    <scope>NUCLEOTIDE SEQUENCE [LARGE SCALE GENOMIC DNA]</scope>
    <source>
        <strain evidence="1 2">P11</strain>
    </source>
</reference>
<dbReference type="Pfam" id="PF20449">
    <property type="entry name" value="DUF6706"/>
    <property type="match status" value="1"/>
</dbReference>
<dbReference type="EMBL" id="SPPK01000007">
    <property type="protein sequence ID" value="TFU86975.1"/>
    <property type="molecule type" value="Genomic_DNA"/>
</dbReference>
<evidence type="ECO:0000313" key="2">
    <source>
        <dbReference type="Proteomes" id="UP000298285"/>
    </source>
</evidence>
<gene>
    <name evidence="1" type="ORF">E4T88_16125</name>
</gene>
<dbReference type="Proteomes" id="UP000298285">
    <property type="component" value="Unassembled WGS sequence"/>
</dbReference>
<dbReference type="AlphaFoldDB" id="A0A4Y9IK93"/>
<accession>A0A4Y9IK93</accession>
<name>A0A4Y9IK93_9BACT</name>
<dbReference type="RefSeq" id="WP_135107246.1">
    <property type="nucleotide sequence ID" value="NZ_JADGKW010000007.1"/>
</dbReference>